<evidence type="ECO:0000313" key="3">
    <source>
        <dbReference type="RefSeq" id="XP_011634281.1"/>
    </source>
</evidence>
<dbReference type="AlphaFoldDB" id="A0A6I9W083"/>
<feature type="compositionally biased region" description="Low complexity" evidence="1">
    <location>
        <begin position="62"/>
        <end position="74"/>
    </location>
</feature>
<dbReference type="SUPFAM" id="SSF81995">
    <property type="entry name" value="beta-sandwich domain of Sec23/24"/>
    <property type="match status" value="1"/>
</dbReference>
<dbReference type="OrthoDB" id="78824at2759"/>
<evidence type="ECO:0000256" key="1">
    <source>
        <dbReference type="SAM" id="MobiDB-lite"/>
    </source>
</evidence>
<proteinExistence type="predicted"/>
<feature type="region of interest" description="Disordered" evidence="1">
    <location>
        <begin position="190"/>
        <end position="248"/>
    </location>
</feature>
<organism evidence="2 3">
    <name type="scientific">Pogonomyrmex barbatus</name>
    <name type="common">red harvester ant</name>
    <dbReference type="NCBI Taxonomy" id="144034"/>
    <lineage>
        <taxon>Eukaryota</taxon>
        <taxon>Metazoa</taxon>
        <taxon>Ecdysozoa</taxon>
        <taxon>Arthropoda</taxon>
        <taxon>Hexapoda</taxon>
        <taxon>Insecta</taxon>
        <taxon>Pterygota</taxon>
        <taxon>Neoptera</taxon>
        <taxon>Endopterygota</taxon>
        <taxon>Hymenoptera</taxon>
        <taxon>Apocrita</taxon>
        <taxon>Aculeata</taxon>
        <taxon>Formicoidea</taxon>
        <taxon>Formicidae</taxon>
        <taxon>Myrmicinae</taxon>
        <taxon>Pogonomyrmex</taxon>
    </lineage>
</organism>
<protein>
    <submittedName>
        <fullName evidence="3">Homeobox protein caupolican-like</fullName>
    </submittedName>
</protein>
<dbReference type="KEGG" id="pbar:105425281"/>
<accession>A0A6I9W083</accession>
<dbReference type="RefSeq" id="XP_011634281.1">
    <property type="nucleotide sequence ID" value="XM_011635979.1"/>
</dbReference>
<reference evidence="3" key="1">
    <citation type="submission" date="2025-08" db="UniProtKB">
        <authorList>
            <consortium name="RefSeq"/>
        </authorList>
    </citation>
    <scope>IDENTIFICATION</scope>
</reference>
<feature type="region of interest" description="Disordered" evidence="1">
    <location>
        <begin position="62"/>
        <end position="91"/>
    </location>
</feature>
<name>A0A6I9W083_9HYME</name>
<dbReference type="Proteomes" id="UP000504615">
    <property type="component" value="Unplaced"/>
</dbReference>
<dbReference type="GeneID" id="105425281"/>
<gene>
    <name evidence="3" type="primary">LOC105425281</name>
</gene>
<feature type="compositionally biased region" description="Gly residues" evidence="1">
    <location>
        <begin position="194"/>
        <end position="224"/>
    </location>
</feature>
<feature type="region of interest" description="Disordered" evidence="1">
    <location>
        <begin position="1"/>
        <end position="22"/>
    </location>
</feature>
<feature type="compositionally biased region" description="Basic residues" evidence="1">
    <location>
        <begin position="75"/>
        <end position="86"/>
    </location>
</feature>
<evidence type="ECO:0000313" key="2">
    <source>
        <dbReference type="Proteomes" id="UP000504615"/>
    </source>
</evidence>
<feature type="compositionally biased region" description="Basic residues" evidence="1">
    <location>
        <begin position="238"/>
        <end position="248"/>
    </location>
</feature>
<sequence>MCRAGSQSLDDLNPASMKHPSRSAGLEVAMALFGMVWLLRVRSEMRRCSKCRHEEMLAQQQQQQQQMQLQQQQQQHHHHHHQHHQQQRTLSQATSLLQTMSDDGVSSSANTLFTLDTPGAAGPAGSYCEVHGYVQAKEDIQEFYELTLLDESKSVQQKTAETIRIADKWEASDGPITPTFAQNDRSIAFNVDEGGSGSGGDGDGAGGGDGNGTSDGDGGGGSGGEDACLPDFAASRHPYTKQRRSHLA</sequence>
<feature type="compositionally biased region" description="Polar residues" evidence="1">
    <location>
        <begin position="1"/>
        <end position="10"/>
    </location>
</feature>
<keyword evidence="2" id="KW-1185">Reference proteome</keyword>